<feature type="region of interest" description="Disordered" evidence="12">
    <location>
        <begin position="340"/>
        <end position="393"/>
    </location>
</feature>
<name>A0ABR1JIT8_9AGAR</name>
<accession>A0ABR1JIT8</accession>
<feature type="compositionally biased region" description="Low complexity" evidence="12">
    <location>
        <begin position="93"/>
        <end position="103"/>
    </location>
</feature>
<evidence type="ECO:0000256" key="8">
    <source>
        <dbReference type="ARBA" id="ARBA00023125"/>
    </source>
</evidence>
<dbReference type="PANTHER" id="PTHR15874">
    <property type="entry name" value="NUCLEOLAR AND SPINDLE-ASSOCIATED PROTEIN 1"/>
    <property type="match status" value="1"/>
</dbReference>
<feature type="compositionally biased region" description="Acidic residues" evidence="12">
    <location>
        <begin position="564"/>
        <end position="576"/>
    </location>
</feature>
<feature type="compositionally biased region" description="Polar residues" evidence="12">
    <location>
        <begin position="860"/>
        <end position="871"/>
    </location>
</feature>
<evidence type="ECO:0000256" key="2">
    <source>
        <dbReference type="ARBA" id="ARBA00004186"/>
    </source>
</evidence>
<feature type="compositionally biased region" description="Polar residues" evidence="12">
    <location>
        <begin position="794"/>
        <end position="832"/>
    </location>
</feature>
<evidence type="ECO:0000256" key="9">
    <source>
        <dbReference type="ARBA" id="ARBA00023212"/>
    </source>
</evidence>
<evidence type="ECO:0000313" key="13">
    <source>
        <dbReference type="EMBL" id="KAK7460827.1"/>
    </source>
</evidence>
<feature type="compositionally biased region" description="Basic and acidic residues" evidence="12">
    <location>
        <begin position="604"/>
        <end position="623"/>
    </location>
</feature>
<evidence type="ECO:0000256" key="3">
    <source>
        <dbReference type="ARBA" id="ARBA00009702"/>
    </source>
</evidence>
<keyword evidence="7" id="KW-0498">Mitosis</keyword>
<evidence type="ECO:0000256" key="6">
    <source>
        <dbReference type="ARBA" id="ARBA00022701"/>
    </source>
</evidence>
<keyword evidence="8" id="KW-0238">DNA-binding</keyword>
<comment type="subcellular location">
    <subcellularLocation>
        <location evidence="2">Cytoplasm</location>
        <location evidence="2">Cytoskeleton</location>
        <location evidence="2">Spindle</location>
    </subcellularLocation>
    <subcellularLocation>
        <location evidence="1">Nucleus</location>
    </subcellularLocation>
</comment>
<keyword evidence="9" id="KW-0206">Cytoskeleton</keyword>
<keyword evidence="14" id="KW-1185">Reference proteome</keyword>
<feature type="region of interest" description="Disordered" evidence="12">
    <location>
        <begin position="494"/>
        <end position="659"/>
    </location>
</feature>
<keyword evidence="5" id="KW-0132">Cell division</keyword>
<proteinExistence type="inferred from homology"/>
<feature type="compositionally biased region" description="Low complexity" evidence="12">
    <location>
        <begin position="235"/>
        <end position="250"/>
    </location>
</feature>
<organism evidence="13 14">
    <name type="scientific">Marasmiellus scandens</name>
    <dbReference type="NCBI Taxonomy" id="2682957"/>
    <lineage>
        <taxon>Eukaryota</taxon>
        <taxon>Fungi</taxon>
        <taxon>Dikarya</taxon>
        <taxon>Basidiomycota</taxon>
        <taxon>Agaricomycotina</taxon>
        <taxon>Agaricomycetes</taxon>
        <taxon>Agaricomycetidae</taxon>
        <taxon>Agaricales</taxon>
        <taxon>Marasmiineae</taxon>
        <taxon>Omphalotaceae</taxon>
        <taxon>Marasmiellus</taxon>
    </lineage>
</organism>
<feature type="region of interest" description="Disordered" evidence="12">
    <location>
        <begin position="671"/>
        <end position="848"/>
    </location>
</feature>
<feature type="region of interest" description="Disordered" evidence="12">
    <location>
        <begin position="63"/>
        <end position="300"/>
    </location>
</feature>
<reference evidence="13 14" key="1">
    <citation type="submission" date="2024-01" db="EMBL/GenBank/DDBJ databases">
        <title>A draft genome for the cacao thread blight pathogen Marasmiellus scandens.</title>
        <authorList>
            <person name="Baruah I.K."/>
            <person name="Leung J."/>
            <person name="Bukari Y."/>
            <person name="Amoako-Attah I."/>
            <person name="Meinhardt L.W."/>
            <person name="Bailey B.A."/>
            <person name="Cohen S.P."/>
        </authorList>
    </citation>
    <scope>NUCLEOTIDE SEQUENCE [LARGE SCALE GENOMIC DNA]</scope>
    <source>
        <strain evidence="13 14">GH-19</strain>
    </source>
</reference>
<dbReference type="EMBL" id="JBANRG010000014">
    <property type="protein sequence ID" value="KAK7460827.1"/>
    <property type="molecule type" value="Genomic_DNA"/>
</dbReference>
<keyword evidence="10" id="KW-0539">Nucleus</keyword>
<feature type="region of interest" description="Disordered" evidence="12">
    <location>
        <begin position="305"/>
        <end position="324"/>
    </location>
</feature>
<feature type="compositionally biased region" description="Low complexity" evidence="12">
    <location>
        <begin position="276"/>
        <end position="289"/>
    </location>
</feature>
<feature type="compositionally biased region" description="Low complexity" evidence="12">
    <location>
        <begin position="134"/>
        <end position="153"/>
    </location>
</feature>
<feature type="compositionally biased region" description="Basic residues" evidence="12">
    <location>
        <begin position="950"/>
        <end position="959"/>
    </location>
</feature>
<feature type="compositionally biased region" description="Low complexity" evidence="12">
    <location>
        <begin position="1006"/>
        <end position="1021"/>
    </location>
</feature>
<feature type="compositionally biased region" description="Low complexity" evidence="12">
    <location>
        <begin position="966"/>
        <end position="991"/>
    </location>
</feature>
<evidence type="ECO:0008006" key="15">
    <source>
        <dbReference type="Google" id="ProtNLM"/>
    </source>
</evidence>
<protein>
    <recommendedName>
        <fullName evidence="15">SAP domain-containing protein</fullName>
    </recommendedName>
</protein>
<evidence type="ECO:0000256" key="10">
    <source>
        <dbReference type="ARBA" id="ARBA00023242"/>
    </source>
</evidence>
<evidence type="ECO:0000256" key="7">
    <source>
        <dbReference type="ARBA" id="ARBA00022776"/>
    </source>
</evidence>
<feature type="compositionally biased region" description="Low complexity" evidence="12">
    <location>
        <begin position="918"/>
        <end position="949"/>
    </location>
</feature>
<keyword evidence="11" id="KW-0131">Cell cycle</keyword>
<keyword evidence="6" id="KW-0493">Microtubule</keyword>
<feature type="compositionally biased region" description="Polar residues" evidence="12">
    <location>
        <begin position="361"/>
        <end position="377"/>
    </location>
</feature>
<sequence length="1076" mass="111325">MSTTTDILFNSPALHSLKRDQLVKLCKIHSVKASGKNVELIARLKQVAETLPKDAPLSIAVRGEEHEEEEEDEEKENFIGGLVRGPRMESIVEESSSQGSLSSHRSKDFGTASSKSSVGSSLKAFASSFGLKRSTSAKSNLSSSTSSGSLVSVPPVPPLPSNSKQLIDELSLHAKPYSSIPETDPSLMPQTDHFTFTPDPSTLARFDVNNTNTDSTPIPGHILRPGAPAPENARLSLGLGLGQPPSSPSGKVKKGPTTTIRLISSSSQNNEGATDGSSNPFSSSGPGTPQLKPWNTTFDLVLGSPGSDRVSVWPPRQEEGERLYPSLPLDFGVVAGPKSTIKSTTMKEDEDVDMDMPGALGSSSSAVEGSTPPTSDALSPKPTGPRLSTNTADATPFIFGSPLPQHRVSNVAFKSAAADVLAEMNRRLEGEGVQGVGSNILSGLVPGAHKAPLSPNPKDGRVIKPLRKSGVGVGNRFEKAHEEHFRNMEGIDGYLGRKGKMLKPIDDEPVRVGKKRKSSVLEEDNNNKVPRRPTAGPGSGPGVAGTRVISNGRRKAAKVPGGFGEDDDDDDEEVEEEQQRAGKKAKVEFDEKERKKEEDEERANEEKEAKEREAIRRKLELNRQRRRSSAAAGGRLSTGRRVSGLQKPPPKPAARSRFGFLSSAAKSIVRGVWGGGGAKKPTPAPAPAAAPTLRKASITTTSSVAKGTGTMGPPPVPAPSGTQKSRLSTAPARPSASATGNLRVPSTSTKIAKSSTGTVTSMNSVASSATTTSRKTSSSSARSRSPIPSFGVGTRSSVAGSSTHSRNPSLSGTSGTVGSRLSTISNTTGHATSSSSRVSSLGTAARNSVGSRLLAPTASSLAKAANSNVATQAKLRGLPNAPTTGPRPLGSIMNGVTSPGGAGDSGIKSPPGKIFSKPLVVPPGSGIPSPVRNQPTTSGAGSGTGVVRTKSGRKPRISRSKVIAKLASQRAAAATSSSSTTRPSGSGLGPTLRPSLGGAGVRAPRKSSGLRSGGARRSYAGDVGGGGKTREAAVLLSAKKRARQSEYARRRSGKVGGMSLGAGVVSLGEDKMDVDG</sequence>
<keyword evidence="4" id="KW-0963">Cytoplasm</keyword>
<feature type="compositionally biased region" description="Low complexity" evidence="12">
    <location>
        <begin position="629"/>
        <end position="641"/>
    </location>
</feature>
<evidence type="ECO:0000256" key="12">
    <source>
        <dbReference type="SAM" id="MobiDB-lite"/>
    </source>
</evidence>
<dbReference type="Proteomes" id="UP001498398">
    <property type="component" value="Unassembled WGS sequence"/>
</dbReference>
<comment type="caution">
    <text evidence="13">The sequence shown here is derived from an EMBL/GenBank/DDBJ whole genome shotgun (WGS) entry which is preliminary data.</text>
</comment>
<evidence type="ECO:0000313" key="14">
    <source>
        <dbReference type="Proteomes" id="UP001498398"/>
    </source>
</evidence>
<feature type="compositionally biased region" description="Polar residues" evidence="12">
    <location>
        <begin position="188"/>
        <end position="200"/>
    </location>
</feature>
<evidence type="ECO:0000256" key="1">
    <source>
        <dbReference type="ARBA" id="ARBA00004123"/>
    </source>
</evidence>
<feature type="compositionally biased region" description="Low complexity" evidence="12">
    <location>
        <begin position="725"/>
        <end position="739"/>
    </location>
</feature>
<evidence type="ECO:0000256" key="5">
    <source>
        <dbReference type="ARBA" id="ARBA00022618"/>
    </source>
</evidence>
<feature type="compositionally biased region" description="Basic and acidic residues" evidence="12">
    <location>
        <begin position="577"/>
        <end position="597"/>
    </location>
</feature>
<dbReference type="PANTHER" id="PTHR15874:SF1">
    <property type="entry name" value="NUCLEOLAR AND SPINDLE-ASSOCIATED PROTEIN 1"/>
    <property type="match status" value="1"/>
</dbReference>
<dbReference type="InterPro" id="IPR026756">
    <property type="entry name" value="NuSAP"/>
</dbReference>
<feature type="region of interest" description="Disordered" evidence="12">
    <location>
        <begin position="860"/>
        <end position="1061"/>
    </location>
</feature>
<feature type="compositionally biased region" description="Polar residues" evidence="12">
    <location>
        <begin position="744"/>
        <end position="757"/>
    </location>
</feature>
<gene>
    <name evidence="13" type="ORF">VKT23_008756</name>
</gene>
<comment type="similarity">
    <text evidence="3">Belongs to the NUSAP family.</text>
</comment>
<evidence type="ECO:0000256" key="4">
    <source>
        <dbReference type="ARBA" id="ARBA00022490"/>
    </source>
</evidence>
<feature type="compositionally biased region" description="Polar residues" evidence="12">
    <location>
        <begin position="256"/>
        <end position="272"/>
    </location>
</feature>
<feature type="compositionally biased region" description="Acidic residues" evidence="12">
    <location>
        <begin position="66"/>
        <end position="75"/>
    </location>
</feature>
<evidence type="ECO:0000256" key="11">
    <source>
        <dbReference type="ARBA" id="ARBA00023306"/>
    </source>
</evidence>
<feature type="compositionally biased region" description="Low complexity" evidence="12">
    <location>
        <begin position="758"/>
        <end position="785"/>
    </location>
</feature>